<dbReference type="InterPro" id="IPR036034">
    <property type="entry name" value="PDZ_sf"/>
</dbReference>
<reference evidence="2 3" key="1">
    <citation type="journal article" date="2018" name="Front. Microbiol.">
        <title>Adaptation of the Freshwater Bloom-Forming Cyanobacterium Microcystis aeruginosa to Brackish Water Is Driven by Recent Horizontal Transfer of Sucrose Genes.</title>
        <authorList>
            <person name="Tanabe Y."/>
            <person name="Hodoki Y."/>
            <person name="Sano T."/>
            <person name="Tada K."/>
            <person name="Watanabe M.M."/>
        </authorList>
    </citation>
    <scope>NUCLEOTIDE SEQUENCE [LARGE SCALE GENOMIC DNA]</scope>
    <source>
        <strain evidence="2 3">Sj</strain>
    </source>
</reference>
<dbReference type="GO" id="GO:0008233">
    <property type="term" value="F:peptidase activity"/>
    <property type="evidence" value="ECO:0007669"/>
    <property type="project" value="UniProtKB-KW"/>
</dbReference>
<dbReference type="EMBL" id="BDSG01000041">
    <property type="protein sequence ID" value="GBL10506.1"/>
    <property type="molecule type" value="Genomic_DNA"/>
</dbReference>
<dbReference type="InterPro" id="IPR001478">
    <property type="entry name" value="PDZ"/>
</dbReference>
<dbReference type="SMART" id="SM00228">
    <property type="entry name" value="PDZ"/>
    <property type="match status" value="1"/>
</dbReference>
<dbReference type="PANTHER" id="PTHR10098">
    <property type="entry name" value="RAPSYN-RELATED"/>
    <property type="match status" value="1"/>
</dbReference>
<dbReference type="Gene3D" id="2.30.42.10">
    <property type="match status" value="1"/>
</dbReference>
<accession>A0A2Z6UQR5</accession>
<evidence type="ECO:0000313" key="2">
    <source>
        <dbReference type="EMBL" id="GBL10506.1"/>
    </source>
</evidence>
<gene>
    <name evidence="2" type="ORF">MSj_01997</name>
</gene>
<organism evidence="2 3">
    <name type="scientific">Microcystis aeruginosa Sj</name>
    <dbReference type="NCBI Taxonomy" id="1979544"/>
    <lineage>
        <taxon>Bacteria</taxon>
        <taxon>Bacillati</taxon>
        <taxon>Cyanobacteriota</taxon>
        <taxon>Cyanophyceae</taxon>
        <taxon>Oscillatoriophycideae</taxon>
        <taxon>Chroococcales</taxon>
        <taxon>Microcystaceae</taxon>
        <taxon>Microcystis</taxon>
    </lineage>
</organism>
<name>A0A2Z6UQR5_MICAE</name>
<feature type="domain" description="PDZ" evidence="1">
    <location>
        <begin position="626"/>
        <end position="696"/>
    </location>
</feature>
<dbReference type="GO" id="GO:0006508">
    <property type="term" value="P:proteolysis"/>
    <property type="evidence" value="ECO:0007669"/>
    <property type="project" value="UniProtKB-KW"/>
</dbReference>
<dbReference type="InterPro" id="IPR041489">
    <property type="entry name" value="PDZ_6"/>
</dbReference>
<dbReference type="SUPFAM" id="SSF50156">
    <property type="entry name" value="PDZ domain-like"/>
    <property type="match status" value="1"/>
</dbReference>
<dbReference type="PROSITE" id="PS50106">
    <property type="entry name" value="PDZ"/>
    <property type="match status" value="1"/>
</dbReference>
<evidence type="ECO:0000313" key="3">
    <source>
        <dbReference type="Proteomes" id="UP000248272"/>
    </source>
</evidence>
<dbReference type="Pfam" id="PF12770">
    <property type="entry name" value="CHAT"/>
    <property type="match status" value="1"/>
</dbReference>
<dbReference type="Pfam" id="PF17820">
    <property type="entry name" value="PDZ_6"/>
    <property type="match status" value="1"/>
</dbReference>
<dbReference type="InterPro" id="IPR024983">
    <property type="entry name" value="CHAT_dom"/>
</dbReference>
<dbReference type="Proteomes" id="UP000248272">
    <property type="component" value="Unassembled WGS sequence"/>
</dbReference>
<protein>
    <submittedName>
        <fullName evidence="2">Putative CtpA-like serine protease</fullName>
    </submittedName>
</protein>
<evidence type="ECO:0000259" key="1">
    <source>
        <dbReference type="PROSITE" id="PS50106"/>
    </source>
</evidence>
<dbReference type="RefSeq" id="WP_110579015.1">
    <property type="nucleotide sequence ID" value="NZ_BDSG01000041.1"/>
</dbReference>
<comment type="caution">
    <text evidence="2">The sequence shown here is derived from an EMBL/GenBank/DDBJ whole genome shotgun (WGS) entry which is preliminary data.</text>
</comment>
<keyword evidence="2" id="KW-0645">Protease</keyword>
<proteinExistence type="predicted"/>
<dbReference type="CDD" id="cd06782">
    <property type="entry name" value="cpPDZ_CPP-like"/>
    <property type="match status" value="1"/>
</dbReference>
<sequence length="1363" mass="151515">MKFARFIITMLIPLIPPLGINGYQLISKAQVLAQPLNTKQAKAEQLLELTSIDRPQIEILRGVSFGSERIRGIFQGAGWTFYPNGKFTFTPQNSLISPPISGTYAKVGNNFEFQGEYTSEVIATVSIDGTIRVNEENLVLDAIYTDSASPQRIVRISQILAKGKSNQKIEPVPRSENSVRTDQAEINNNLTRELEALGIDGSVLEKKIEGITIPSIFKISLEGKTEKGTFGPLSGYVFISEPPSKSRNPFSVTLAVNPDLYGTNTNGWIVLNSEEAGKEVPNVQIQAKNGKVRLELSPSKVMPSSTYSLGANESSPDLNRLVLIDNAILTFSVEGNQISGDIKASGIIYPAGADEYLSDAKQSTYEAKLTGEIPTSPPVEKLKTALASSFNGQWHTDNSRFGHIELQQNGQQVRGTYTGGEGGTIEGIAQGNRLDFTWQDRHQGEKGRGFFRAVASGGKLVGIWKKEDGNSTTKDQSLIAFWQPPSWINIGTFSPFDLQELRYLGQELALQNRCEPAALILDKIIVSYLSQQQQKTQSFEKASIEQEREQENNLISAQFSLIYLIDCHFQLGDYEQLLKSLDYGLEIQRLLGPEESASRLFRRLTVDIAKDLADTADNFETMENGYKRLQQMVSGNLGVVGIFIEENQKTREFIISEVENNKPAQLAGILAQDVILKIDGKTTQGMDESQVIEKLRGKPETPITITVQRGNQMLEFQLTRAKIEIGSTQRQTELVESLTIFSDSLNHLREQSKNNLNKINTSAEKIAQGKEEPVTALLYVTQDVENQIVKFNEDTNILISKQKEIFSNQKEALQEVEFLFSALKESLNNVDKVAEMPIKDLDAREEKMMQLIEEDKNLSSIEKQLFKNYYTDVVYRLSFLSNLKIRKNLIEKFDVKKLFEENKKRSLEMTSGLSDRIEVWRARLIEDFDKIQALDQGQSFFQKAIEFFISLGDKEEALVTSEKSRARAFADLLAKRLSSSLESPSVANPPSFEGIQRIAKEQNATLVEYSVIKDKNNTKLYIWVIQSTGKVEFRRVEITKSLNKSLETLVTYARNYMGVRGRSSIEILPLDDSEAKNQLKQLHKLLIEPIADLLPTDPNAHVIFMPQGELFLVPFPALQDANGKYLIEKHTILTAPAIQVLDLTQKQRVKVQQANPKGLVVVGNPTMPKVTIKIGEPPEQLNPLPAAENEAITIAKLLNTKALTGNQATKKAILSQLPQARIIHLATHGLLDDFKGLGVPGAIALAPSGNDNGLLTADEILDLKLNAELVVLSACDTGRGRITGDGVIGLSRSLITAGVPSIIVSLWSVPDAPTASLMTEFYRNWQEKKLDKAQALRQAMLTTMKNHPNPKNWAAFTLIGEAE</sequence>
<keyword evidence="2" id="KW-0378">Hydrolase</keyword>